<name>A0A9P4TRJ4_9PLEO</name>
<proteinExistence type="predicted"/>
<evidence type="ECO:0000313" key="1">
    <source>
        <dbReference type="EMBL" id="KAF2270489.1"/>
    </source>
</evidence>
<organism evidence="1 2">
    <name type="scientific">Lojkania enalia</name>
    <dbReference type="NCBI Taxonomy" id="147567"/>
    <lineage>
        <taxon>Eukaryota</taxon>
        <taxon>Fungi</taxon>
        <taxon>Dikarya</taxon>
        <taxon>Ascomycota</taxon>
        <taxon>Pezizomycotina</taxon>
        <taxon>Dothideomycetes</taxon>
        <taxon>Pleosporomycetidae</taxon>
        <taxon>Pleosporales</taxon>
        <taxon>Pleosporales incertae sedis</taxon>
        <taxon>Lojkania</taxon>
    </lineage>
</organism>
<evidence type="ECO:0000313" key="2">
    <source>
        <dbReference type="Proteomes" id="UP000800093"/>
    </source>
</evidence>
<dbReference type="AlphaFoldDB" id="A0A9P4TRJ4"/>
<accession>A0A9P4TRJ4</accession>
<comment type="caution">
    <text evidence="1">The sequence shown here is derived from an EMBL/GenBank/DDBJ whole genome shotgun (WGS) entry which is preliminary data.</text>
</comment>
<evidence type="ECO:0008006" key="3">
    <source>
        <dbReference type="Google" id="ProtNLM"/>
    </source>
</evidence>
<sequence length="539" mass="62431">MTSLEDLSDDILFVILEYLFSDRLSHLQRLRLTSWRLKDFAESQIYKTVVVGDEEHHVDYTNRFMDRLLDPNDKLSRHVRNFSVTSYEGDDASYCFNSSMFVRLLEKFQGFDNFSWNTDTPMPHVVLNAFHTRWPRSKLHARTKTFDPVILRSSQLYRLNISVGYSNLYPGETFSFMRRLKDALLKCVSLRVFMIRTHRDPFIRRAGLGDQDRGPLNLPLELGDKLPPIEELAVDSPDYDYSESHCDLLVECIDWSRIRRLSFGPWCPHALFGSLANHVAKLKSIEFGSCGQHGSYLNRFNQFNPHLFNCAARCLPFIEAMEELTIHCSMQSLSSLVWAQRIAPYHKSSLRYLSIRSGDDLLGSESLAALETLSRDFPYLQTLDLPITMAHGYSWPKGYKEALARLTLLRDLHISIRVPIRGYISLIACVEPHASPLISELWNCFQDHDPTNELETITIRFWRWEESLPLHTNLELSQKKRLTLKQMFYVGNAHDGEFGVKAYSNPKTAKRHSKRHDRSGFHSGWPSWWDSTAGNMTIP</sequence>
<gene>
    <name evidence="1" type="ORF">CC78DRAFT_528248</name>
</gene>
<reference evidence="2" key="1">
    <citation type="journal article" date="2020" name="Stud. Mycol.">
        <title>101 Dothideomycetes genomes: A test case for predicting lifestyles and emergence of pathogens.</title>
        <authorList>
            <person name="Haridas S."/>
            <person name="Albert R."/>
            <person name="Binder M."/>
            <person name="Bloem J."/>
            <person name="LaButti K."/>
            <person name="Salamov A."/>
            <person name="Andreopoulos B."/>
            <person name="Baker S."/>
            <person name="Barry K."/>
            <person name="Bills G."/>
            <person name="Bluhm B."/>
            <person name="Cannon C."/>
            <person name="Castanera R."/>
            <person name="Culley D."/>
            <person name="Daum C."/>
            <person name="Ezra D."/>
            <person name="Gonzalez J."/>
            <person name="Henrissat B."/>
            <person name="Kuo A."/>
            <person name="Liang C."/>
            <person name="Lipzen A."/>
            <person name="Lutzoni F."/>
            <person name="Magnuson J."/>
            <person name="Mondo S."/>
            <person name="Nolan M."/>
            <person name="Ohm R."/>
            <person name="Pangilinan J."/>
            <person name="Park H.-J."/>
            <person name="Ramirez L."/>
            <person name="Alfaro M."/>
            <person name="Sun H."/>
            <person name="Tritt A."/>
            <person name="Yoshinaga Y."/>
            <person name="Zwiers L.-H."/>
            <person name="Turgeon B."/>
            <person name="Goodwin S."/>
            <person name="Spatafora J."/>
            <person name="Crous P."/>
            <person name="Grigoriev I."/>
        </authorList>
    </citation>
    <scope>NUCLEOTIDE SEQUENCE [LARGE SCALE GENOMIC DNA]</scope>
    <source>
        <strain evidence="2">CBS 304.66</strain>
    </source>
</reference>
<dbReference type="EMBL" id="ML986579">
    <property type="protein sequence ID" value="KAF2270489.1"/>
    <property type="molecule type" value="Genomic_DNA"/>
</dbReference>
<dbReference type="OrthoDB" id="3556572at2759"/>
<keyword evidence="2" id="KW-1185">Reference proteome</keyword>
<protein>
    <recommendedName>
        <fullName evidence="3">F-box domain-containing protein</fullName>
    </recommendedName>
</protein>
<dbReference type="Proteomes" id="UP000800093">
    <property type="component" value="Unassembled WGS sequence"/>
</dbReference>